<name>A0A455SYE5_9CHLR</name>
<proteinExistence type="predicted"/>
<evidence type="ECO:0000313" key="1">
    <source>
        <dbReference type="EMBL" id="BBH91902.1"/>
    </source>
</evidence>
<sequence>MSVYPRSSEPFLFVHKEPVQGQCPECGSHHLRRYPVLSEGGWWLVTKCQDCLYSLERERWGRLGSIQLLSETL</sequence>
<gene>
    <name evidence="1" type="ORF">KTA_01010</name>
</gene>
<dbReference type="EMBL" id="AP019377">
    <property type="protein sequence ID" value="BBH91902.1"/>
    <property type="molecule type" value="Genomic_DNA"/>
</dbReference>
<protein>
    <submittedName>
        <fullName evidence="1">Uncharacterized protein</fullName>
    </submittedName>
</protein>
<reference evidence="1" key="1">
    <citation type="submission" date="2018-12" db="EMBL/GenBank/DDBJ databases">
        <title>Novel natural products biosynthetic potential of the class Ktedonobacteria.</title>
        <authorList>
            <person name="Zheng Y."/>
            <person name="Saitou A."/>
            <person name="Wang C.M."/>
            <person name="Toyoda A."/>
            <person name="Minakuchi Y."/>
            <person name="Sekiguchi Y."/>
            <person name="Ueda K."/>
            <person name="Takano H."/>
            <person name="Sakai Y."/>
            <person name="Yokota A."/>
            <person name="Yabe S."/>
        </authorList>
    </citation>
    <scope>NUCLEOTIDE SEQUENCE</scope>
    <source>
        <strain evidence="1">A3-2</strain>
    </source>
</reference>
<organism evidence="1">
    <name type="scientific">Thermogemmatispora argillosa</name>
    <dbReference type="NCBI Taxonomy" id="2045280"/>
    <lineage>
        <taxon>Bacteria</taxon>
        <taxon>Bacillati</taxon>
        <taxon>Chloroflexota</taxon>
        <taxon>Ktedonobacteria</taxon>
        <taxon>Thermogemmatisporales</taxon>
        <taxon>Thermogemmatisporaceae</taxon>
        <taxon>Thermogemmatispora</taxon>
    </lineage>
</organism>
<dbReference type="AlphaFoldDB" id="A0A455SYE5"/>
<accession>A0A455SYE5</accession>